<dbReference type="InterPro" id="IPR047109">
    <property type="entry name" value="CAD-like"/>
</dbReference>
<proteinExistence type="inferred from homology"/>
<comment type="cofactor">
    <cofactor evidence="1">
        <name>Zn(2+)</name>
        <dbReference type="ChEBI" id="CHEBI:29105"/>
    </cofactor>
</comment>
<dbReference type="FunFam" id="3.90.180.10:FF:000100">
    <property type="entry name" value="Putative cinnamyl alcohol dehydrogenase 6"/>
    <property type="match status" value="1"/>
</dbReference>
<evidence type="ECO:0000256" key="3">
    <source>
        <dbReference type="ARBA" id="ARBA00022723"/>
    </source>
</evidence>
<dbReference type="InParanoid" id="A0A2K2C5Z3"/>
<dbReference type="GO" id="GO:0046872">
    <property type="term" value="F:metal ion binding"/>
    <property type="evidence" value="ECO:0007669"/>
    <property type="project" value="UniProtKB-KW"/>
</dbReference>
<evidence type="ECO:0000256" key="1">
    <source>
        <dbReference type="ARBA" id="ARBA00001947"/>
    </source>
</evidence>
<sequence>MAVGGAAKVGVFAPFPVKDQLPGVDFCVSSSPSWPEAILLGFQHYLVMLGTTVIIPSIFVLLISRFNTWFGTRLPVVIGGSYAFSIPTITISLSTNNSTNVIFLTPRQVKFSSLPHFLAKCVEIGILALLFVVFISQLYGHMPAVLTVAGAYNNKHPDTQLSSRVDRAGLISAAPWIKVPYPFQWGRPTFDAGDVFAMMAACFVAIVESTGTIIEVSRYGSATPLPPSVLSRGIGWLYSFQPIHENAGLLGLTRVGSRRVVQISAGFMLFFSVLSAENSGLFLLPIPLPIVAALYCVLFAYAVLQLNSFRTKFILGFSLFLGLPVPQYFKEYLLVSGRGPFNDIMQLIFSSPATVAILVACFLDCTHSLAHSTTRRDSGRHWWERFRYFSGRHWFFPSF</sequence>
<evidence type="ECO:0000256" key="5">
    <source>
        <dbReference type="ARBA" id="ARBA00023002"/>
    </source>
</evidence>
<dbReference type="Gene3D" id="3.40.50.720">
    <property type="entry name" value="NAD(P)-binding Rossmann-like Domain"/>
    <property type="match status" value="2"/>
</dbReference>
<dbReference type="Pfam" id="PF00107">
    <property type="entry name" value="ADH_zinc_N"/>
    <property type="match status" value="1"/>
</dbReference>
<dbReference type="SUPFAM" id="SSF51735">
    <property type="entry name" value="NAD(P)-binding Rossmann-fold domains"/>
    <property type="match status" value="1"/>
</dbReference>
<dbReference type="STRING" id="3694.A0A2K2C5Z3"/>
<keyword evidence="4" id="KW-0862">Zinc</keyword>
<organism evidence="7 8">
    <name type="scientific">Populus trichocarpa</name>
    <name type="common">Western balsam poplar</name>
    <name type="synonym">Populus balsamifera subsp. trichocarpa</name>
    <dbReference type="NCBI Taxonomy" id="3694"/>
    <lineage>
        <taxon>Eukaryota</taxon>
        <taxon>Viridiplantae</taxon>
        <taxon>Streptophyta</taxon>
        <taxon>Embryophyta</taxon>
        <taxon>Tracheophyta</taxon>
        <taxon>Spermatophyta</taxon>
        <taxon>Magnoliopsida</taxon>
        <taxon>eudicotyledons</taxon>
        <taxon>Gunneridae</taxon>
        <taxon>Pentapetalae</taxon>
        <taxon>rosids</taxon>
        <taxon>fabids</taxon>
        <taxon>Malpighiales</taxon>
        <taxon>Salicaceae</taxon>
        <taxon>Saliceae</taxon>
        <taxon>Populus</taxon>
    </lineage>
</organism>
<dbReference type="Proteomes" id="UP000006729">
    <property type="component" value="Chromosome 1"/>
</dbReference>
<keyword evidence="8" id="KW-1185">Reference proteome</keyword>
<evidence type="ECO:0000256" key="2">
    <source>
        <dbReference type="ARBA" id="ARBA00008072"/>
    </source>
</evidence>
<dbReference type="GO" id="GO:0016616">
    <property type="term" value="F:oxidoreductase activity, acting on the CH-OH group of donors, NAD or NADP as acceptor"/>
    <property type="evidence" value="ECO:0007669"/>
    <property type="project" value="InterPro"/>
</dbReference>
<protein>
    <recommendedName>
        <fullName evidence="6">Alcohol dehydrogenase-like C-terminal domain-containing protein</fullName>
    </recommendedName>
</protein>
<comment type="similarity">
    <text evidence="2">Belongs to the zinc-containing alcohol dehydrogenase family.</text>
</comment>
<dbReference type="AlphaFoldDB" id="A0A2K2C5Z3"/>
<accession>A0A2K2C5Z3</accession>
<evidence type="ECO:0000313" key="8">
    <source>
        <dbReference type="Proteomes" id="UP000006729"/>
    </source>
</evidence>
<dbReference type="InterPro" id="IPR036291">
    <property type="entry name" value="NAD(P)-bd_dom_sf"/>
</dbReference>
<dbReference type="InterPro" id="IPR013149">
    <property type="entry name" value="ADH-like_C"/>
</dbReference>
<comment type="caution">
    <text evidence="7">The sequence shown here is derived from an EMBL/GenBank/DDBJ whole genome shotgun (WGS) entry which is preliminary data.</text>
</comment>
<evidence type="ECO:0000259" key="6">
    <source>
        <dbReference type="Pfam" id="PF00107"/>
    </source>
</evidence>
<dbReference type="EMBL" id="CM009290">
    <property type="protein sequence ID" value="PNT57441.2"/>
    <property type="molecule type" value="Genomic_DNA"/>
</dbReference>
<dbReference type="FunFam" id="3.40.50.720:FF:000022">
    <property type="entry name" value="Cinnamyl alcohol dehydrogenase"/>
    <property type="match status" value="1"/>
</dbReference>
<evidence type="ECO:0000313" key="7">
    <source>
        <dbReference type="EMBL" id="PNT57441.2"/>
    </source>
</evidence>
<name>A0A2K2C5Z3_POPTR</name>
<evidence type="ECO:0000256" key="4">
    <source>
        <dbReference type="ARBA" id="ARBA00022833"/>
    </source>
</evidence>
<dbReference type="PANTHER" id="PTHR42683">
    <property type="entry name" value="ALDEHYDE REDUCTASE"/>
    <property type="match status" value="1"/>
</dbReference>
<keyword evidence="3" id="KW-0479">Metal-binding</keyword>
<dbReference type="Gene3D" id="3.90.180.10">
    <property type="entry name" value="Medium-chain alcohol dehydrogenases, catalytic domain"/>
    <property type="match status" value="2"/>
</dbReference>
<dbReference type="GO" id="GO:0009809">
    <property type="term" value="P:lignin biosynthetic process"/>
    <property type="evidence" value="ECO:0007669"/>
    <property type="project" value="UniProtKB-ARBA"/>
</dbReference>
<keyword evidence="5" id="KW-0560">Oxidoreductase</keyword>
<gene>
    <name evidence="7" type="ORF">POPTR_001G292600v4</name>
</gene>
<reference evidence="7 8" key="1">
    <citation type="journal article" date="2006" name="Science">
        <title>The genome of black cottonwood, Populus trichocarpa (Torr. &amp; Gray).</title>
        <authorList>
            <person name="Tuskan G.A."/>
            <person name="Difazio S."/>
            <person name="Jansson S."/>
            <person name="Bohlmann J."/>
            <person name="Grigoriev I."/>
            <person name="Hellsten U."/>
            <person name="Putnam N."/>
            <person name="Ralph S."/>
            <person name="Rombauts S."/>
            <person name="Salamov A."/>
            <person name="Schein J."/>
            <person name="Sterck L."/>
            <person name="Aerts A."/>
            <person name="Bhalerao R.R."/>
            <person name="Bhalerao R.P."/>
            <person name="Blaudez D."/>
            <person name="Boerjan W."/>
            <person name="Brun A."/>
            <person name="Brunner A."/>
            <person name="Busov V."/>
            <person name="Campbell M."/>
            <person name="Carlson J."/>
            <person name="Chalot M."/>
            <person name="Chapman J."/>
            <person name="Chen G.L."/>
            <person name="Cooper D."/>
            <person name="Coutinho P.M."/>
            <person name="Couturier J."/>
            <person name="Covert S."/>
            <person name="Cronk Q."/>
            <person name="Cunningham R."/>
            <person name="Davis J."/>
            <person name="Degroeve S."/>
            <person name="Dejardin A."/>
            <person name="Depamphilis C."/>
            <person name="Detter J."/>
            <person name="Dirks B."/>
            <person name="Dubchak I."/>
            <person name="Duplessis S."/>
            <person name="Ehlting J."/>
            <person name="Ellis B."/>
            <person name="Gendler K."/>
            <person name="Goodstein D."/>
            <person name="Gribskov M."/>
            <person name="Grimwood J."/>
            <person name="Groover A."/>
            <person name="Gunter L."/>
            <person name="Hamberger B."/>
            <person name="Heinze B."/>
            <person name="Helariutta Y."/>
            <person name="Henrissat B."/>
            <person name="Holligan D."/>
            <person name="Holt R."/>
            <person name="Huang W."/>
            <person name="Islam-Faridi N."/>
            <person name="Jones S."/>
            <person name="Jones-Rhoades M."/>
            <person name="Jorgensen R."/>
            <person name="Joshi C."/>
            <person name="Kangasjarvi J."/>
            <person name="Karlsson J."/>
            <person name="Kelleher C."/>
            <person name="Kirkpatrick R."/>
            <person name="Kirst M."/>
            <person name="Kohler A."/>
            <person name="Kalluri U."/>
            <person name="Larimer F."/>
            <person name="Leebens-Mack J."/>
            <person name="Leple J.C."/>
            <person name="Locascio P."/>
            <person name="Lou Y."/>
            <person name="Lucas S."/>
            <person name="Martin F."/>
            <person name="Montanini B."/>
            <person name="Napoli C."/>
            <person name="Nelson D.R."/>
            <person name="Nelson C."/>
            <person name="Nieminen K."/>
            <person name="Nilsson O."/>
            <person name="Pereda V."/>
            <person name="Peter G."/>
            <person name="Philippe R."/>
            <person name="Pilate G."/>
            <person name="Poliakov A."/>
            <person name="Razumovskaya J."/>
            <person name="Richardson P."/>
            <person name="Rinaldi C."/>
            <person name="Ritland K."/>
            <person name="Rouze P."/>
            <person name="Ryaboy D."/>
            <person name="Schmutz J."/>
            <person name="Schrader J."/>
            <person name="Segerman B."/>
            <person name="Shin H."/>
            <person name="Siddiqui A."/>
            <person name="Sterky F."/>
            <person name="Terry A."/>
            <person name="Tsai C.J."/>
            <person name="Uberbacher E."/>
            <person name="Unneberg P."/>
            <person name="Vahala J."/>
            <person name="Wall K."/>
            <person name="Wessler S."/>
            <person name="Yang G."/>
            <person name="Yin T."/>
            <person name="Douglas C."/>
            <person name="Marra M."/>
            <person name="Sandberg G."/>
            <person name="Van de Peer Y."/>
            <person name="Rokhsar D."/>
        </authorList>
    </citation>
    <scope>NUCLEOTIDE SEQUENCE [LARGE SCALE GENOMIC DNA]</scope>
    <source>
        <strain evidence="8">cv. Nisqually</strain>
    </source>
</reference>